<evidence type="ECO:0000313" key="1">
    <source>
        <dbReference type="EMBL" id="XCJ78389.1"/>
    </source>
</evidence>
<name>A0AB74UA88_9GAMM</name>
<dbReference type="EMBL" id="CP159578">
    <property type="protein sequence ID" value="XCJ78389.1"/>
    <property type="molecule type" value="Genomic_DNA"/>
</dbReference>
<accession>A0AB74UA88</accession>
<protein>
    <recommendedName>
        <fullName evidence="2">Tail assembly chaperone</fullName>
    </recommendedName>
</protein>
<dbReference type="RefSeq" id="WP_353979391.1">
    <property type="nucleotide sequence ID" value="NZ_CP159578.1"/>
</dbReference>
<proteinExistence type="predicted"/>
<reference evidence="1" key="1">
    <citation type="submission" date="2024-06" db="EMBL/GenBank/DDBJ databases">
        <title>Complete genome of Salinicola endophyticus HNIBRBA4755.</title>
        <authorList>
            <person name="Shin S.Y."/>
            <person name="Kang H."/>
            <person name="Song J."/>
        </authorList>
    </citation>
    <scope>NUCLEOTIDE SEQUENCE</scope>
    <source>
        <strain evidence="1">HNIBRBA4755</strain>
    </source>
</reference>
<organism evidence="1">
    <name type="scientific">Salinicola endophyticus</name>
    <dbReference type="NCBI Taxonomy" id="1949083"/>
    <lineage>
        <taxon>Bacteria</taxon>
        <taxon>Pseudomonadati</taxon>
        <taxon>Pseudomonadota</taxon>
        <taxon>Gammaproteobacteria</taxon>
        <taxon>Oceanospirillales</taxon>
        <taxon>Halomonadaceae</taxon>
        <taxon>Salinicola</taxon>
    </lineage>
</organism>
<evidence type="ECO:0008006" key="2">
    <source>
        <dbReference type="Google" id="ProtNLM"/>
    </source>
</evidence>
<dbReference type="AlphaFoldDB" id="A0AB74UA88"/>
<gene>
    <name evidence="1" type="ORF">ABV408_13215</name>
</gene>
<sequence length="115" mass="12825">MARFVLGTPSVTKTIKIQKPGHDAQEFTAEIRLRSRDDQDALEKARNAKPKNFDQIAVVREDVLSVSGIDDANGKELESTPELIDAVFQDSYALNRLMRAWSEVQLGLPEAEAKN</sequence>